<organism evidence="6 7">
    <name type="scientific">Acinetobacter indicus</name>
    <dbReference type="NCBI Taxonomy" id="756892"/>
    <lineage>
        <taxon>Bacteria</taxon>
        <taxon>Pseudomonadati</taxon>
        <taxon>Pseudomonadota</taxon>
        <taxon>Gammaproteobacteria</taxon>
        <taxon>Moraxellales</taxon>
        <taxon>Moraxellaceae</taxon>
        <taxon>Acinetobacter</taxon>
    </lineage>
</organism>
<sequence>MNQTTSPLAYSPSFSSAQALQQRLAGSAQPLQPSPRLDVTQADTLRATLKQYFLQTFDCYESLFSCLNGDEAFYRKPIALRHPLIFYYGHTATFFINKLLLSKLIEQRINPHFESIFAVGVDEMSWDDLDETRYDWPTPAQVKHYRDQVRATVLEIIEQAPLSTPIDWQHPWWSILMGIEHERIHLETSSVLIRQHTLDYVQTQPPWRPNTLTSTAPENALLPVAAGRVQLGKDRHDPVYGWDNEYGQHQAEVAAFAASRYLVSNQEFLAFVEDAGYQNANYWEDEGWQWRSFAQAEYPTFWRKHGPDWSLRLLTEEVPMLWDWPAEVNYHEAKAFCHWKAKQTGQPVRLPTEEEWYRLVQLAGVDQPSAPANLALAYGASSCPVNTFPHGDFYDLRGNVWQWTETPIYPFPGFVVHPIYDDFSTPTFDGRHNLLKGGSWISAGNEAELASRYAFRRHFFQHAGFRYVVSDQEPPAIQSQYETDRLVSEYLEFQYGREYFGVANFAQTLVQLALTQLADKPRRKALDIGCATGRTSFELARYFDEVVGIDFSARFIQNGVKLAQGETLHYSICTEGELVDYHACNLAQLGLADVRDKVQFYQGDACNLKAIFRGYDFILAANLIDRLHHPAQFLSQIHTRLNMGGILMLSSPYTWMEEHTVRSEWLGGFKKDGENWSSLDGLKALLEPHFRLITEPQDIPFVIRETQRKFQHTYAQVSFWERIAQMDRKESEGSGQIPDLA</sequence>
<dbReference type="PANTHER" id="PTHR23150">
    <property type="entry name" value="SULFATASE MODIFYING FACTOR 1, 2"/>
    <property type="match status" value="1"/>
</dbReference>
<dbReference type="InterPro" id="IPR029063">
    <property type="entry name" value="SAM-dependent_MTases_sf"/>
</dbReference>
<evidence type="ECO:0000256" key="1">
    <source>
        <dbReference type="ARBA" id="ARBA00023002"/>
    </source>
</evidence>
<dbReference type="InterPro" id="IPR051043">
    <property type="entry name" value="Sulfatase_Mod_Factor_Kinase"/>
</dbReference>
<dbReference type="NCBIfam" id="TIGR04345">
    <property type="entry name" value="ovoA_Cterm"/>
    <property type="match status" value="1"/>
</dbReference>
<dbReference type="InterPro" id="IPR027625">
    <property type="entry name" value="OvoA_Cterm"/>
</dbReference>
<dbReference type="InterPro" id="IPR005532">
    <property type="entry name" value="SUMF_dom"/>
</dbReference>
<dbReference type="FunFam" id="3.90.1580.10:FF:000006">
    <property type="entry name" value="Generic methyltransferase, putative"/>
    <property type="match status" value="1"/>
</dbReference>
<feature type="domain" description="Sulfatase-modifying factor enzyme-like" evidence="4">
    <location>
        <begin position="220"/>
        <end position="468"/>
    </location>
</feature>
<dbReference type="Proteomes" id="UP001284654">
    <property type="component" value="Unassembled WGS sequence"/>
</dbReference>
<dbReference type="EMBL" id="JAWJYY010000001">
    <property type="protein sequence ID" value="MDV4314718.1"/>
    <property type="molecule type" value="Genomic_DNA"/>
</dbReference>
<evidence type="ECO:0000256" key="2">
    <source>
        <dbReference type="ARBA" id="ARBA00023004"/>
    </source>
</evidence>
<dbReference type="AlphaFoldDB" id="A0AAW8Z3P9"/>
<dbReference type="Gene3D" id="3.90.1580.10">
    <property type="entry name" value="paralog of FGE (formylglycine-generating enzyme)"/>
    <property type="match status" value="1"/>
</dbReference>
<dbReference type="SUPFAM" id="SSF53335">
    <property type="entry name" value="S-adenosyl-L-methionine-dependent methyltransferases"/>
    <property type="match status" value="1"/>
</dbReference>
<dbReference type="Gene3D" id="3.40.50.150">
    <property type="entry name" value="Vaccinia Virus protein VP39"/>
    <property type="match status" value="1"/>
</dbReference>
<evidence type="ECO:0000259" key="4">
    <source>
        <dbReference type="Pfam" id="PF03781"/>
    </source>
</evidence>
<dbReference type="GO" id="GO:0120147">
    <property type="term" value="F:formylglycine-generating oxidase activity"/>
    <property type="evidence" value="ECO:0007669"/>
    <property type="project" value="TreeGrafter"/>
</dbReference>
<dbReference type="InterPro" id="IPR027577">
    <property type="entry name" value="OvoA_Nterm"/>
</dbReference>
<protein>
    <submittedName>
        <fullName evidence="6">5-histidylcysteine sulfoxide synthase</fullName>
    </submittedName>
</protein>
<dbReference type="RefSeq" id="WP_075174962.1">
    <property type="nucleotide sequence ID" value="NZ_CP041291.1"/>
</dbReference>
<comment type="caution">
    <text evidence="6">The sequence shown here is derived from an EMBL/GenBank/DDBJ whole genome shotgun (WGS) entry which is preliminary data.</text>
</comment>
<dbReference type="Pfam" id="PF12867">
    <property type="entry name" value="DinB_2"/>
    <property type="match status" value="1"/>
</dbReference>
<feature type="domain" description="DinB-like" evidence="5">
    <location>
        <begin position="58"/>
        <end position="188"/>
    </location>
</feature>
<reference evidence="6" key="1">
    <citation type="submission" date="2023-10" db="EMBL/GenBank/DDBJ databases">
        <authorList>
            <person name="Sykes E.M.E."/>
            <person name="Khan I.U.H."/>
            <person name="Kumar A."/>
        </authorList>
    </citation>
    <scope>NUCLEOTIDE SEQUENCE</scope>
    <source>
        <strain evidence="6">IK5</strain>
    </source>
</reference>
<keyword evidence="2" id="KW-0408">Iron</keyword>
<keyword evidence="1" id="KW-0560">Oxidoreductase</keyword>
<evidence type="ECO:0000256" key="3">
    <source>
        <dbReference type="ARBA" id="ARBA00037882"/>
    </source>
</evidence>
<proteinExistence type="predicted"/>
<dbReference type="PANTHER" id="PTHR23150:SF26">
    <property type="entry name" value="GENERIC METHYLTRANSFERASE"/>
    <property type="match status" value="1"/>
</dbReference>
<dbReference type="SUPFAM" id="SSF56436">
    <property type="entry name" value="C-type lectin-like"/>
    <property type="match status" value="1"/>
</dbReference>
<evidence type="ECO:0000313" key="7">
    <source>
        <dbReference type="Proteomes" id="UP001284654"/>
    </source>
</evidence>
<name>A0AAW8Z3P9_9GAMM</name>
<dbReference type="NCBIfam" id="TIGR04344">
    <property type="entry name" value="ovoA_Nterm"/>
    <property type="match status" value="1"/>
</dbReference>
<comment type="pathway">
    <text evidence="3">Amino-acid biosynthesis; ergothioneine biosynthesis.</text>
</comment>
<evidence type="ECO:0000313" key="6">
    <source>
        <dbReference type="EMBL" id="MDV4314718.1"/>
    </source>
</evidence>
<gene>
    <name evidence="6" type="primary">ovoA</name>
    <name evidence="6" type="ORF">MSG88_02775</name>
</gene>
<dbReference type="CDD" id="cd02440">
    <property type="entry name" value="AdoMet_MTases"/>
    <property type="match status" value="1"/>
</dbReference>
<dbReference type="Pfam" id="PF13489">
    <property type="entry name" value="Methyltransf_23"/>
    <property type="match status" value="1"/>
</dbReference>
<dbReference type="InterPro" id="IPR042095">
    <property type="entry name" value="SUMF_sf"/>
</dbReference>
<dbReference type="Pfam" id="PF03781">
    <property type="entry name" value="FGE-sulfatase"/>
    <property type="match status" value="1"/>
</dbReference>
<dbReference type="InterPro" id="IPR024775">
    <property type="entry name" value="DinB-like"/>
</dbReference>
<dbReference type="InterPro" id="IPR016187">
    <property type="entry name" value="CTDL_fold"/>
</dbReference>
<evidence type="ECO:0000259" key="5">
    <source>
        <dbReference type="Pfam" id="PF12867"/>
    </source>
</evidence>
<accession>A0AAW8Z3P9</accession>